<evidence type="ECO:0000313" key="2">
    <source>
        <dbReference type="Proteomes" id="UP000712600"/>
    </source>
</evidence>
<evidence type="ECO:0000313" key="1">
    <source>
        <dbReference type="EMBL" id="KAF3524479.1"/>
    </source>
</evidence>
<comment type="caution">
    <text evidence="1">The sequence shown here is derived from an EMBL/GenBank/DDBJ whole genome shotgun (WGS) entry which is preliminary data.</text>
</comment>
<reference evidence="1" key="1">
    <citation type="submission" date="2019-12" db="EMBL/GenBank/DDBJ databases">
        <title>Genome sequencing and annotation of Brassica cretica.</title>
        <authorList>
            <person name="Studholme D.J."/>
            <person name="Sarris P."/>
        </authorList>
    </citation>
    <scope>NUCLEOTIDE SEQUENCE</scope>
    <source>
        <strain evidence="1">PFS-109/04</strain>
        <tissue evidence="1">Leaf</tissue>
    </source>
</reference>
<gene>
    <name evidence="1" type="ORF">F2Q69_00048362</name>
</gene>
<accession>A0A8S9PUL3</accession>
<protein>
    <submittedName>
        <fullName evidence="1">Uncharacterized protein</fullName>
    </submittedName>
</protein>
<sequence length="84" mass="9261">MSFKLSSSQLPSVFAVATSVLQLRLMLGVFKAPKTNDVNRRRREDRTGTMTGANIRKKVWSTDSTNQAKLAFKATITPTVSDSV</sequence>
<dbReference type="Proteomes" id="UP000712600">
    <property type="component" value="Unassembled WGS sequence"/>
</dbReference>
<dbReference type="AlphaFoldDB" id="A0A8S9PUL3"/>
<organism evidence="1 2">
    <name type="scientific">Brassica cretica</name>
    <name type="common">Mustard</name>
    <dbReference type="NCBI Taxonomy" id="69181"/>
    <lineage>
        <taxon>Eukaryota</taxon>
        <taxon>Viridiplantae</taxon>
        <taxon>Streptophyta</taxon>
        <taxon>Embryophyta</taxon>
        <taxon>Tracheophyta</taxon>
        <taxon>Spermatophyta</taxon>
        <taxon>Magnoliopsida</taxon>
        <taxon>eudicotyledons</taxon>
        <taxon>Gunneridae</taxon>
        <taxon>Pentapetalae</taxon>
        <taxon>rosids</taxon>
        <taxon>malvids</taxon>
        <taxon>Brassicales</taxon>
        <taxon>Brassicaceae</taxon>
        <taxon>Brassiceae</taxon>
        <taxon>Brassica</taxon>
    </lineage>
</organism>
<dbReference type="EMBL" id="QGKX02001347">
    <property type="protein sequence ID" value="KAF3524479.1"/>
    <property type="molecule type" value="Genomic_DNA"/>
</dbReference>
<name>A0A8S9PUL3_BRACR</name>
<proteinExistence type="predicted"/>